<dbReference type="PANTHER" id="PTHR43431">
    <property type="entry name" value="OXIDOREDUCTASE, SHORT CHAIN DEHYDROGENASE/REDUCTASE FAMILY (AFU_ORTHOLOGUE AFUA_5G14000)"/>
    <property type="match status" value="1"/>
</dbReference>
<keyword evidence="2" id="KW-1185">Reference proteome</keyword>
<reference evidence="1 2" key="1">
    <citation type="submission" date="2018-11" db="EMBL/GenBank/DDBJ databases">
        <title>Genome assembly of Steccherinum ochraceum LE-BIN_3174, the white-rot fungus of the Steccherinaceae family (The Residual Polyporoid clade, Polyporales, Basidiomycota).</title>
        <authorList>
            <person name="Fedorova T.V."/>
            <person name="Glazunova O.A."/>
            <person name="Landesman E.O."/>
            <person name="Moiseenko K.V."/>
            <person name="Psurtseva N.V."/>
            <person name="Savinova O.S."/>
            <person name="Shakhova N.V."/>
            <person name="Tyazhelova T.V."/>
            <person name="Vasina D.V."/>
        </authorList>
    </citation>
    <scope>NUCLEOTIDE SEQUENCE [LARGE SCALE GENOMIC DNA]</scope>
    <source>
        <strain evidence="1 2">LE-BIN_3174</strain>
    </source>
</reference>
<evidence type="ECO:0000313" key="1">
    <source>
        <dbReference type="EMBL" id="TCD63712.1"/>
    </source>
</evidence>
<dbReference type="EMBL" id="RWJN01000280">
    <property type="protein sequence ID" value="TCD63712.1"/>
    <property type="molecule type" value="Genomic_DNA"/>
</dbReference>
<evidence type="ECO:0008006" key="3">
    <source>
        <dbReference type="Google" id="ProtNLM"/>
    </source>
</evidence>
<dbReference type="InterPro" id="IPR002347">
    <property type="entry name" value="SDR_fam"/>
</dbReference>
<dbReference type="PANTHER" id="PTHR43431:SF7">
    <property type="entry name" value="OXIDOREDUCTASE, SHORT CHAIN DEHYDROGENASE_REDUCTASE FAMILY (AFU_ORTHOLOGUE AFUA_5G14000)"/>
    <property type="match status" value="1"/>
</dbReference>
<organism evidence="1 2">
    <name type="scientific">Steccherinum ochraceum</name>
    <dbReference type="NCBI Taxonomy" id="92696"/>
    <lineage>
        <taxon>Eukaryota</taxon>
        <taxon>Fungi</taxon>
        <taxon>Dikarya</taxon>
        <taxon>Basidiomycota</taxon>
        <taxon>Agaricomycotina</taxon>
        <taxon>Agaricomycetes</taxon>
        <taxon>Polyporales</taxon>
        <taxon>Steccherinaceae</taxon>
        <taxon>Steccherinum</taxon>
    </lineage>
</organism>
<dbReference type="AlphaFoldDB" id="A0A4R0R8B6"/>
<dbReference type="Pfam" id="PF00106">
    <property type="entry name" value="adh_short"/>
    <property type="match status" value="1"/>
</dbReference>
<sequence length="266" mass="28288">MSDIRSVIVVAGLGNGGGTGASTARLFAKEGYSVALIARNPDQVNKLADEINKAGGQAHGFPAASYSYSDVTAVFQKIKQHSWPGHAKAEVRAALWNAGGGASGGPAWGPFLSVTEGSINNQVEGNIIGPFAFSREAILAFQNNEIDSVGRRGTLLFTGATASVRGNVTTSAFASAKFALRALSQSLAKEFGKQNIHVAHAIIDGGILTDRSADRRPSGEAEEVYLANEDARLNPDSIAKAYLYLTNQDRSSWTWELDLRPAHEKW</sequence>
<evidence type="ECO:0000313" key="2">
    <source>
        <dbReference type="Proteomes" id="UP000292702"/>
    </source>
</evidence>
<protein>
    <recommendedName>
        <fullName evidence="3">NAD(P)-binding protein</fullName>
    </recommendedName>
</protein>
<comment type="caution">
    <text evidence="1">The sequence shown here is derived from an EMBL/GenBank/DDBJ whole genome shotgun (WGS) entry which is preliminary data.</text>
</comment>
<dbReference type="SUPFAM" id="SSF51735">
    <property type="entry name" value="NAD(P)-binding Rossmann-fold domains"/>
    <property type="match status" value="1"/>
</dbReference>
<dbReference type="OrthoDB" id="5399006at2759"/>
<gene>
    <name evidence="1" type="ORF">EIP91_005083</name>
</gene>
<proteinExistence type="predicted"/>
<accession>A0A4R0R8B6</accession>
<dbReference type="Proteomes" id="UP000292702">
    <property type="component" value="Unassembled WGS sequence"/>
</dbReference>
<dbReference type="InterPro" id="IPR036291">
    <property type="entry name" value="NAD(P)-bd_dom_sf"/>
</dbReference>
<name>A0A4R0R8B6_9APHY</name>
<dbReference type="Gene3D" id="3.40.50.720">
    <property type="entry name" value="NAD(P)-binding Rossmann-like Domain"/>
    <property type="match status" value="1"/>
</dbReference>
<dbReference type="STRING" id="92696.A0A4R0R8B6"/>